<evidence type="ECO:0000313" key="2">
    <source>
        <dbReference type="EMBL" id="KAA2229811.1"/>
    </source>
</evidence>
<evidence type="ECO:0000256" key="1">
    <source>
        <dbReference type="SAM" id="Phobius"/>
    </source>
</evidence>
<protein>
    <submittedName>
        <fullName evidence="2">Uncharacterized protein</fullName>
    </submittedName>
</protein>
<accession>A0A5B2USY7</accession>
<comment type="caution">
    <text evidence="2">The sequence shown here is derived from an EMBL/GenBank/DDBJ whole genome shotgun (WGS) entry which is preliminary data.</text>
</comment>
<reference evidence="2 3" key="2">
    <citation type="submission" date="2019-09" db="EMBL/GenBank/DDBJ databases">
        <authorList>
            <person name="Jin C."/>
        </authorList>
    </citation>
    <scope>NUCLEOTIDE SEQUENCE [LARGE SCALE GENOMIC DNA]</scope>
    <source>
        <strain evidence="2 3">BN140002</strain>
    </source>
</reference>
<dbReference type="EMBL" id="VUOA01000102">
    <property type="protein sequence ID" value="KAA2229811.1"/>
    <property type="molecule type" value="Genomic_DNA"/>
</dbReference>
<keyword evidence="3" id="KW-1185">Reference proteome</keyword>
<keyword evidence="1" id="KW-1133">Transmembrane helix</keyword>
<feature type="transmembrane region" description="Helical" evidence="1">
    <location>
        <begin position="6"/>
        <end position="25"/>
    </location>
</feature>
<proteinExistence type="predicted"/>
<dbReference type="Proteomes" id="UP000323142">
    <property type="component" value="Unassembled WGS sequence"/>
</dbReference>
<feature type="non-terminal residue" evidence="2">
    <location>
        <position position="82"/>
    </location>
</feature>
<dbReference type="AlphaFoldDB" id="A0A5B2USY7"/>
<name>A0A5B2USY7_9HYPH</name>
<organism evidence="2 3">
    <name type="scientific">Salinarimonas soli</name>
    <dbReference type="NCBI Taxonomy" id="1638099"/>
    <lineage>
        <taxon>Bacteria</taxon>
        <taxon>Pseudomonadati</taxon>
        <taxon>Pseudomonadota</taxon>
        <taxon>Alphaproteobacteria</taxon>
        <taxon>Hyphomicrobiales</taxon>
        <taxon>Salinarimonadaceae</taxon>
        <taxon>Salinarimonas</taxon>
    </lineage>
</organism>
<reference evidence="2 3" key="1">
    <citation type="submission" date="2019-09" db="EMBL/GenBank/DDBJ databases">
        <title>Salinarimonas rosea gen. nov., sp. nov., a new member of the a-2 subgroup of the Proteobacteria.</title>
        <authorList>
            <person name="Liu J."/>
        </authorList>
    </citation>
    <scope>NUCLEOTIDE SEQUENCE [LARGE SCALE GENOMIC DNA]</scope>
    <source>
        <strain evidence="2 3">BN140002</strain>
    </source>
</reference>
<keyword evidence="1" id="KW-0812">Transmembrane</keyword>
<dbReference type="RefSeq" id="WP_210247690.1">
    <property type="nucleotide sequence ID" value="NZ_VUOA01000102.1"/>
</dbReference>
<feature type="transmembrane region" description="Helical" evidence="1">
    <location>
        <begin position="63"/>
        <end position="81"/>
    </location>
</feature>
<keyword evidence="1" id="KW-0472">Membrane</keyword>
<evidence type="ECO:0000313" key="3">
    <source>
        <dbReference type="Proteomes" id="UP000323142"/>
    </source>
</evidence>
<sequence length="82" mass="9283">MELTQWWLGVAVATLLVAAAALAWWRGRSVGPQTSDRALWVAHVDRLRQLPRYRQLVARQRRWRLVELISVGVAVLGVVALV</sequence>
<gene>
    <name evidence="2" type="ORF">F0L46_25405</name>
</gene>